<protein>
    <recommendedName>
        <fullName evidence="4">Dockerin domain-containing protein</fullName>
    </recommendedName>
</protein>
<dbReference type="AlphaFoldDB" id="B9XLF0"/>
<dbReference type="Pfam" id="PF00404">
    <property type="entry name" value="Dockerin_1"/>
    <property type="match status" value="1"/>
</dbReference>
<name>B9XLF0_PEDPL</name>
<organism evidence="2 3">
    <name type="scientific">Pedosphaera parvula (strain Ellin514)</name>
    <dbReference type="NCBI Taxonomy" id="320771"/>
    <lineage>
        <taxon>Bacteria</taxon>
        <taxon>Pseudomonadati</taxon>
        <taxon>Verrucomicrobiota</taxon>
        <taxon>Pedosphaerae</taxon>
        <taxon>Pedosphaerales</taxon>
        <taxon>Pedosphaeraceae</taxon>
        <taxon>Pedosphaera</taxon>
    </lineage>
</organism>
<keyword evidence="1" id="KW-0812">Transmembrane</keyword>
<dbReference type="STRING" id="320771.Cflav_PD1901"/>
<keyword evidence="3" id="KW-1185">Reference proteome</keyword>
<evidence type="ECO:0000256" key="1">
    <source>
        <dbReference type="SAM" id="Phobius"/>
    </source>
</evidence>
<dbReference type="SUPFAM" id="SSF63446">
    <property type="entry name" value="Type I dockerin domain"/>
    <property type="match status" value="1"/>
</dbReference>
<proteinExistence type="predicted"/>
<reference evidence="2 3" key="1">
    <citation type="journal article" date="2011" name="J. Bacteriol.">
        <title>Genome sequence of 'Pedosphaera parvula' Ellin514, an aerobic Verrucomicrobial isolate from pasture soil.</title>
        <authorList>
            <person name="Kant R."/>
            <person name="van Passel M.W."/>
            <person name="Sangwan P."/>
            <person name="Palva A."/>
            <person name="Lucas S."/>
            <person name="Copeland A."/>
            <person name="Lapidus A."/>
            <person name="Glavina Del Rio T."/>
            <person name="Dalin E."/>
            <person name="Tice H."/>
            <person name="Bruce D."/>
            <person name="Goodwin L."/>
            <person name="Pitluck S."/>
            <person name="Chertkov O."/>
            <person name="Larimer F.W."/>
            <person name="Land M.L."/>
            <person name="Hauser L."/>
            <person name="Brettin T.S."/>
            <person name="Detter J.C."/>
            <person name="Han S."/>
            <person name="de Vos W.M."/>
            <person name="Janssen P.H."/>
            <person name="Smidt H."/>
        </authorList>
    </citation>
    <scope>NUCLEOTIDE SEQUENCE [LARGE SCALE GENOMIC DNA]</scope>
    <source>
        <strain evidence="2 3">Ellin514</strain>
    </source>
</reference>
<comment type="caution">
    <text evidence="2">The sequence shown here is derived from an EMBL/GenBank/DDBJ whole genome shotgun (WGS) entry which is preliminary data.</text>
</comment>
<dbReference type="GO" id="GO:0000272">
    <property type="term" value="P:polysaccharide catabolic process"/>
    <property type="evidence" value="ECO:0007669"/>
    <property type="project" value="InterPro"/>
</dbReference>
<dbReference type="EMBL" id="ABOX02000029">
    <property type="protein sequence ID" value="EEF59353.1"/>
    <property type="molecule type" value="Genomic_DNA"/>
</dbReference>
<evidence type="ECO:0000313" key="3">
    <source>
        <dbReference type="Proteomes" id="UP000003688"/>
    </source>
</evidence>
<evidence type="ECO:0000313" key="2">
    <source>
        <dbReference type="EMBL" id="EEF59353.1"/>
    </source>
</evidence>
<keyword evidence="1" id="KW-1133">Transmembrane helix</keyword>
<accession>B9XLF0</accession>
<evidence type="ECO:0008006" key="4">
    <source>
        <dbReference type="Google" id="ProtNLM"/>
    </source>
</evidence>
<dbReference type="RefSeq" id="WP_007416639.1">
    <property type="nucleotide sequence ID" value="NZ_ABOX02000029.1"/>
</dbReference>
<dbReference type="GO" id="GO:0004553">
    <property type="term" value="F:hydrolase activity, hydrolyzing O-glycosyl compounds"/>
    <property type="evidence" value="ECO:0007669"/>
    <property type="project" value="InterPro"/>
</dbReference>
<keyword evidence="1" id="KW-0472">Membrane</keyword>
<dbReference type="Gene3D" id="1.10.1330.10">
    <property type="entry name" value="Dockerin domain"/>
    <property type="match status" value="1"/>
</dbReference>
<dbReference type="InterPro" id="IPR036439">
    <property type="entry name" value="Dockerin_dom_sf"/>
</dbReference>
<sequence length="155" mass="17149" precursor="true">MDESQHNERNEERELKASPKLAQALRSLQKESIFIPPQVDQAVLKSIQPRLAQIKKRKAGWNRTTQILAMAAAFVLAGIVTTILLNSRHSGMGNYAREDLNHDGRVDILDAFQLARELKSGKAPKMDLNADGHTDAADVEVIARRCVSLEKGGHS</sequence>
<gene>
    <name evidence="2" type="ORF">Cflav_PD1901</name>
</gene>
<dbReference type="Proteomes" id="UP000003688">
    <property type="component" value="Unassembled WGS sequence"/>
</dbReference>
<dbReference type="InterPro" id="IPR002105">
    <property type="entry name" value="Dockerin_1_rpt"/>
</dbReference>
<feature type="transmembrane region" description="Helical" evidence="1">
    <location>
        <begin position="67"/>
        <end position="85"/>
    </location>
</feature>
<dbReference type="OrthoDB" id="9923592at2"/>